<keyword evidence="2" id="KW-1185">Reference proteome</keyword>
<protein>
    <submittedName>
        <fullName evidence="1">Uncharacterized protein</fullName>
    </submittedName>
</protein>
<evidence type="ECO:0000313" key="1">
    <source>
        <dbReference type="EMBL" id="KAI8025906.1"/>
    </source>
</evidence>
<evidence type="ECO:0000313" key="2">
    <source>
        <dbReference type="Proteomes" id="UP001060215"/>
    </source>
</evidence>
<accession>A0ACC0IKJ9</accession>
<proteinExistence type="predicted"/>
<reference evidence="1 2" key="1">
    <citation type="journal article" date="2022" name="Plant J.">
        <title>Chromosome-level genome of Camellia lanceoleosa provides a valuable resource for understanding genome evolution and self-incompatibility.</title>
        <authorList>
            <person name="Gong W."/>
            <person name="Xiao S."/>
            <person name="Wang L."/>
            <person name="Liao Z."/>
            <person name="Chang Y."/>
            <person name="Mo W."/>
            <person name="Hu G."/>
            <person name="Li W."/>
            <person name="Zhao G."/>
            <person name="Zhu H."/>
            <person name="Hu X."/>
            <person name="Ji K."/>
            <person name="Xiang X."/>
            <person name="Song Q."/>
            <person name="Yuan D."/>
            <person name="Jin S."/>
            <person name="Zhang L."/>
        </authorList>
    </citation>
    <scope>NUCLEOTIDE SEQUENCE [LARGE SCALE GENOMIC DNA]</scope>
    <source>
        <strain evidence="1">SQ_2022a</strain>
    </source>
</reference>
<dbReference type="Proteomes" id="UP001060215">
    <property type="component" value="Chromosome 3"/>
</dbReference>
<dbReference type="EMBL" id="CM045760">
    <property type="protein sequence ID" value="KAI8025906.1"/>
    <property type="molecule type" value="Genomic_DNA"/>
</dbReference>
<name>A0ACC0IKJ9_9ERIC</name>
<sequence>MMLVLDLMCISVCGKMGKMYLWHLVDTLSMECPRLEKSSWQGF</sequence>
<comment type="caution">
    <text evidence="1">The sequence shown here is derived from an EMBL/GenBank/DDBJ whole genome shotgun (WGS) entry which is preliminary data.</text>
</comment>
<gene>
    <name evidence="1" type="ORF">LOK49_LG02G03515</name>
</gene>
<organism evidence="1 2">
    <name type="scientific">Camellia lanceoleosa</name>
    <dbReference type="NCBI Taxonomy" id="1840588"/>
    <lineage>
        <taxon>Eukaryota</taxon>
        <taxon>Viridiplantae</taxon>
        <taxon>Streptophyta</taxon>
        <taxon>Embryophyta</taxon>
        <taxon>Tracheophyta</taxon>
        <taxon>Spermatophyta</taxon>
        <taxon>Magnoliopsida</taxon>
        <taxon>eudicotyledons</taxon>
        <taxon>Gunneridae</taxon>
        <taxon>Pentapetalae</taxon>
        <taxon>asterids</taxon>
        <taxon>Ericales</taxon>
        <taxon>Theaceae</taxon>
        <taxon>Camellia</taxon>
    </lineage>
</organism>